<evidence type="ECO:0000313" key="2">
    <source>
        <dbReference type="EMBL" id="MDZ4909716.1"/>
    </source>
</evidence>
<comment type="caution">
    <text evidence="2">The sequence shown here is derived from an EMBL/GenBank/DDBJ whole genome shotgun (WGS) entry which is preliminary data.</text>
</comment>
<gene>
    <name evidence="2" type="ORF">GNF68_11655</name>
</gene>
<reference evidence="2" key="1">
    <citation type="submission" date="2019-11" db="EMBL/GenBank/DDBJ databases">
        <title>Characterization of Clostridium perfringens isolates from swine manure treated agricultural soils.</title>
        <authorList>
            <person name="Wushke S.T."/>
        </authorList>
    </citation>
    <scope>NUCLEOTIDE SEQUENCE</scope>
    <source>
        <strain evidence="2">X94</strain>
    </source>
</reference>
<dbReference type="AlphaFoldDB" id="A0AAW9I5P3"/>
<proteinExistence type="predicted"/>
<organism evidence="2 3">
    <name type="scientific">Clostridium perfringens</name>
    <dbReference type="NCBI Taxonomy" id="1502"/>
    <lineage>
        <taxon>Bacteria</taxon>
        <taxon>Bacillati</taxon>
        <taxon>Bacillota</taxon>
        <taxon>Clostridia</taxon>
        <taxon>Eubacteriales</taxon>
        <taxon>Clostridiaceae</taxon>
        <taxon>Clostridium</taxon>
    </lineage>
</organism>
<dbReference type="EMBL" id="WNUI01000035">
    <property type="protein sequence ID" value="MDZ4909716.1"/>
    <property type="molecule type" value="Genomic_DNA"/>
</dbReference>
<accession>A0AAW9I5P3</accession>
<dbReference type="GO" id="GO:0009100">
    <property type="term" value="P:glycoprotein metabolic process"/>
    <property type="evidence" value="ECO:0007669"/>
    <property type="project" value="UniProtKB-ARBA"/>
</dbReference>
<evidence type="ECO:0000313" key="3">
    <source>
        <dbReference type="Proteomes" id="UP001288778"/>
    </source>
</evidence>
<dbReference type="PANTHER" id="PTHR43404">
    <property type="entry name" value="LIPOPOLYSACCHARIDE CHOLINEPHOSPHOTRANSFERASE LICD"/>
    <property type="match status" value="1"/>
</dbReference>
<sequence>MSEFNKVDIRELQLKTFEILCEIDRICKKYGIKYFLSWGTAIGAVRHKGFIPWDDDIDISMLWDDYVRFEEVCKYELGSKFFFQTNKDKSDYYLTFSKIRLNNTTFMYKTYKHMDMHWGIFVDIFPIIALPNEEKKIKRQKFFVNLYKKLVVRQLIIKNNIDKRISPAKIYFGLVPRSINEFLKKICIKNITKYDIDKSNKVAELLSPGDSEKLIFDKEIFSQEIFVDFENRKFPIAIGYDKCLRQYYGDYMILPDEKDRVGHVGAIIDLTNSYEIYK</sequence>
<dbReference type="PANTHER" id="PTHR43404:SF2">
    <property type="entry name" value="LIPOPOLYSACCHARIDE CHOLINEPHOSPHOTRANSFERASE LICD"/>
    <property type="match status" value="1"/>
</dbReference>
<name>A0AAW9I5P3_CLOPF</name>
<dbReference type="InterPro" id="IPR052942">
    <property type="entry name" value="LPS_cholinephosphotransferase"/>
</dbReference>
<dbReference type="RefSeq" id="WP_322395447.1">
    <property type="nucleotide sequence ID" value="NZ_WNUI01000035.1"/>
</dbReference>
<dbReference type="Proteomes" id="UP001288778">
    <property type="component" value="Unassembled WGS sequence"/>
</dbReference>
<dbReference type="InterPro" id="IPR007074">
    <property type="entry name" value="LicD/FKTN/FKRP_NTP_transf"/>
</dbReference>
<evidence type="ECO:0000259" key="1">
    <source>
        <dbReference type="Pfam" id="PF04991"/>
    </source>
</evidence>
<dbReference type="Pfam" id="PF04991">
    <property type="entry name" value="LicD"/>
    <property type="match status" value="1"/>
</dbReference>
<protein>
    <recommendedName>
        <fullName evidence="1">LicD/FKTN/FKRP nucleotidyltransferase domain-containing protein</fullName>
    </recommendedName>
</protein>
<feature type="domain" description="LicD/FKTN/FKRP nucleotidyltransferase" evidence="1">
    <location>
        <begin position="27"/>
        <end position="249"/>
    </location>
</feature>